<proteinExistence type="predicted"/>
<keyword evidence="2" id="KW-1185">Reference proteome</keyword>
<protein>
    <submittedName>
        <fullName evidence="1">Uncharacterized protein</fullName>
    </submittedName>
</protein>
<dbReference type="VEuPathDB" id="FungiDB:BDBG_17552"/>
<dbReference type="GeneID" id="42529214"/>
<dbReference type="AlphaFoldDB" id="A0A179UWT9"/>
<reference evidence="2" key="1">
    <citation type="journal article" date="2015" name="PLoS Genet.">
        <title>The dynamic genome and transcriptome of the human fungal pathogen Blastomyces and close relative Emmonsia.</title>
        <authorList>
            <person name="Munoz J.F."/>
            <person name="Gauthier G.M."/>
            <person name="Desjardins C.A."/>
            <person name="Gallo J.E."/>
            <person name="Holder J."/>
            <person name="Sullivan T.D."/>
            <person name="Marty A.J."/>
            <person name="Carmen J.C."/>
            <person name="Chen Z."/>
            <person name="Ding L."/>
            <person name="Gujja S."/>
            <person name="Magrini V."/>
            <person name="Misas E."/>
            <person name="Mitreva M."/>
            <person name="Priest M."/>
            <person name="Saif S."/>
            <person name="Whiston E.A."/>
            <person name="Young S."/>
            <person name="Zeng Q."/>
            <person name="Goldman W.E."/>
            <person name="Mardis E.R."/>
            <person name="Taylor J.W."/>
            <person name="McEwen J.G."/>
            <person name="Clay O.K."/>
            <person name="Klein B.S."/>
            <person name="Cuomo C.A."/>
        </authorList>
    </citation>
    <scope>NUCLEOTIDE SEQUENCE [LARGE SCALE GENOMIC DNA]</scope>
    <source>
        <strain evidence="2">SLH14081</strain>
    </source>
</reference>
<organism evidence="1 2">
    <name type="scientific">Blastomyces gilchristii (strain SLH14081)</name>
    <name type="common">Blastomyces dermatitidis</name>
    <dbReference type="NCBI Taxonomy" id="559298"/>
    <lineage>
        <taxon>Eukaryota</taxon>
        <taxon>Fungi</taxon>
        <taxon>Dikarya</taxon>
        <taxon>Ascomycota</taxon>
        <taxon>Pezizomycotina</taxon>
        <taxon>Eurotiomycetes</taxon>
        <taxon>Eurotiomycetidae</taxon>
        <taxon>Onygenales</taxon>
        <taxon>Ajellomycetaceae</taxon>
        <taxon>Blastomyces</taxon>
    </lineage>
</organism>
<sequence>MDTVAGNVQKRHAKFPSQILRSLTSVAYLPFCANPFDTGTMDTGTMASRALQNSLKDLKT</sequence>
<evidence type="ECO:0000313" key="2">
    <source>
        <dbReference type="Proteomes" id="UP000002038"/>
    </source>
</evidence>
<dbReference type="RefSeq" id="XP_031579987.1">
    <property type="nucleotide sequence ID" value="XM_031725246.1"/>
</dbReference>
<dbReference type="Proteomes" id="UP000002038">
    <property type="component" value="Unassembled WGS sequence"/>
</dbReference>
<name>A0A179UWT9_BLAGS</name>
<gene>
    <name evidence="1" type="ORF">BDBG_17552</name>
</gene>
<dbReference type="EMBL" id="GG657464">
    <property type="protein sequence ID" value="OAT11689.1"/>
    <property type="molecule type" value="Genomic_DNA"/>
</dbReference>
<accession>A0A179UWT9</accession>
<dbReference type="KEGG" id="bgh:BDBG_17552"/>
<evidence type="ECO:0000313" key="1">
    <source>
        <dbReference type="EMBL" id="OAT11689.1"/>
    </source>
</evidence>